<dbReference type="GO" id="GO:0016747">
    <property type="term" value="F:acyltransferase activity, transferring groups other than amino-acyl groups"/>
    <property type="evidence" value="ECO:0007669"/>
    <property type="project" value="InterPro"/>
</dbReference>
<accession>A0A8J3DHV7</accession>
<dbReference type="Proteomes" id="UP000641137">
    <property type="component" value="Unassembled WGS sequence"/>
</dbReference>
<name>A0A8J3DHV7_9HYPH</name>
<dbReference type="Pfam" id="PF00583">
    <property type="entry name" value="Acetyltransf_1"/>
    <property type="match status" value="1"/>
</dbReference>
<organism evidence="2 3">
    <name type="scientific">Limoniibacter endophyticus</name>
    <dbReference type="NCBI Taxonomy" id="1565040"/>
    <lineage>
        <taxon>Bacteria</taxon>
        <taxon>Pseudomonadati</taxon>
        <taxon>Pseudomonadota</taxon>
        <taxon>Alphaproteobacteria</taxon>
        <taxon>Hyphomicrobiales</taxon>
        <taxon>Bartonellaceae</taxon>
        <taxon>Limoniibacter</taxon>
    </lineage>
</organism>
<dbReference type="InterPro" id="IPR016181">
    <property type="entry name" value="Acyl_CoA_acyltransferase"/>
</dbReference>
<comment type="caution">
    <text evidence="2">The sequence shown here is derived from an EMBL/GenBank/DDBJ whole genome shotgun (WGS) entry which is preliminary data.</text>
</comment>
<dbReference type="AlphaFoldDB" id="A0A8J3DHV7"/>
<dbReference type="Gene3D" id="3.40.630.90">
    <property type="match status" value="1"/>
</dbReference>
<dbReference type="Gene3D" id="3.40.630.30">
    <property type="match status" value="1"/>
</dbReference>
<dbReference type="Pfam" id="PF18014">
    <property type="entry name" value="Acetyltransf_18"/>
    <property type="match status" value="1"/>
</dbReference>
<dbReference type="RefSeq" id="WP_189490000.1">
    <property type="nucleotide sequence ID" value="NZ_BMZO01000006.1"/>
</dbReference>
<dbReference type="SUPFAM" id="SSF55729">
    <property type="entry name" value="Acyl-CoA N-acyltransferases (Nat)"/>
    <property type="match status" value="1"/>
</dbReference>
<evidence type="ECO:0000313" key="3">
    <source>
        <dbReference type="Proteomes" id="UP000641137"/>
    </source>
</evidence>
<protein>
    <submittedName>
        <fullName evidence="2">N-acetyltransferase</fullName>
    </submittedName>
</protein>
<dbReference type="PANTHER" id="PTHR47237">
    <property type="entry name" value="SLL0310 PROTEIN"/>
    <property type="match status" value="1"/>
</dbReference>
<dbReference type="InterPro" id="IPR041496">
    <property type="entry name" value="YitH/HolE_GNAT"/>
</dbReference>
<gene>
    <name evidence="2" type="ORF">GCM10010136_21530</name>
</gene>
<keyword evidence="3" id="KW-1185">Reference proteome</keyword>
<dbReference type="PROSITE" id="PS51186">
    <property type="entry name" value="GNAT"/>
    <property type="match status" value="1"/>
</dbReference>
<dbReference type="PANTHER" id="PTHR47237:SF2">
    <property type="entry name" value="BLL4206 PROTEIN"/>
    <property type="match status" value="1"/>
</dbReference>
<dbReference type="InterPro" id="IPR052729">
    <property type="entry name" value="Acyl/Acetyltrans_Enzymes"/>
</dbReference>
<reference evidence="2" key="2">
    <citation type="submission" date="2020-09" db="EMBL/GenBank/DDBJ databases">
        <authorList>
            <person name="Sun Q."/>
            <person name="Kim S."/>
        </authorList>
    </citation>
    <scope>NUCLEOTIDE SEQUENCE</scope>
    <source>
        <strain evidence="2">KCTC 42097</strain>
    </source>
</reference>
<sequence length="276" mass="29606">MTEQLVLETMGPDHLDGAVALSRQAEWPHRREDWEMVLAVSEGTVALESGRVVATTMMTPYGDNVATINMVIVDQSMRGRGVGRKLMNAALDKAGDRICILVATQDGLPLYEKLGFVATGEILQHQGHAPKVEVPAAVAWATDADFAAIAALDLQASGWRRDRLMGELRKRAQFAVIRDGNQVVAAVGARAFGRGLVIGPVIARDGDEARALIDFMLAKHEGAFVRVDTSASTGLGSWLEERGLKHVGGGIAMRRGEATDGHSPYKIFALVNQALG</sequence>
<dbReference type="InterPro" id="IPR000182">
    <property type="entry name" value="GNAT_dom"/>
</dbReference>
<reference evidence="2" key="1">
    <citation type="journal article" date="2014" name="Int. J. Syst. Evol. Microbiol.">
        <title>Complete genome sequence of Corynebacterium casei LMG S-19264T (=DSM 44701T), isolated from a smear-ripened cheese.</title>
        <authorList>
            <consortium name="US DOE Joint Genome Institute (JGI-PGF)"/>
            <person name="Walter F."/>
            <person name="Albersmeier A."/>
            <person name="Kalinowski J."/>
            <person name="Ruckert C."/>
        </authorList>
    </citation>
    <scope>NUCLEOTIDE SEQUENCE</scope>
    <source>
        <strain evidence="2">KCTC 42097</strain>
    </source>
</reference>
<feature type="domain" description="N-acetyltransferase" evidence="1">
    <location>
        <begin position="5"/>
        <end position="145"/>
    </location>
</feature>
<dbReference type="CDD" id="cd04301">
    <property type="entry name" value="NAT_SF"/>
    <property type="match status" value="1"/>
</dbReference>
<evidence type="ECO:0000313" key="2">
    <source>
        <dbReference type="EMBL" id="GHC73237.1"/>
    </source>
</evidence>
<dbReference type="EMBL" id="BMZO01000006">
    <property type="protein sequence ID" value="GHC73237.1"/>
    <property type="molecule type" value="Genomic_DNA"/>
</dbReference>
<evidence type="ECO:0000259" key="1">
    <source>
        <dbReference type="PROSITE" id="PS51186"/>
    </source>
</evidence>
<proteinExistence type="predicted"/>